<keyword evidence="5" id="KW-0326">Glycosidase</keyword>
<keyword evidence="3 7" id="KW-0732">Signal</keyword>
<comment type="similarity">
    <text evidence="1">Belongs to the glycosyl hydrolase 29 family.</text>
</comment>
<name>A0A9W6PT41_9ACTN</name>
<dbReference type="SUPFAM" id="SSF51445">
    <property type="entry name" value="(Trans)glycosidases"/>
    <property type="match status" value="1"/>
</dbReference>
<dbReference type="Pfam" id="PF01120">
    <property type="entry name" value="Alpha_L_fucos"/>
    <property type="match status" value="1"/>
</dbReference>
<dbReference type="Pfam" id="PF00754">
    <property type="entry name" value="F5_F8_type_C"/>
    <property type="match status" value="1"/>
</dbReference>
<dbReference type="RefSeq" id="WP_067917231.1">
    <property type="nucleotide sequence ID" value="NZ_BSRZ01000004.1"/>
</dbReference>
<proteinExistence type="inferred from homology"/>
<evidence type="ECO:0000256" key="6">
    <source>
        <dbReference type="SAM" id="MobiDB-lite"/>
    </source>
</evidence>
<feature type="domain" description="F5/8 type C" evidence="8">
    <location>
        <begin position="334"/>
        <end position="496"/>
    </location>
</feature>
<protein>
    <recommendedName>
        <fullName evidence="2">alpha-L-fucosidase</fullName>
        <ecNumber evidence="2">3.2.1.51</ecNumber>
    </recommendedName>
</protein>
<evidence type="ECO:0000256" key="4">
    <source>
        <dbReference type="ARBA" id="ARBA00022801"/>
    </source>
</evidence>
<organism evidence="9 10">
    <name type="scientific">Actinomadura rubrobrunea</name>
    <dbReference type="NCBI Taxonomy" id="115335"/>
    <lineage>
        <taxon>Bacteria</taxon>
        <taxon>Bacillati</taxon>
        <taxon>Actinomycetota</taxon>
        <taxon>Actinomycetes</taxon>
        <taxon>Streptosporangiales</taxon>
        <taxon>Thermomonosporaceae</taxon>
        <taxon>Actinomadura</taxon>
    </lineage>
</organism>
<comment type="caution">
    <text evidence="9">The sequence shown here is derived from an EMBL/GenBank/DDBJ whole genome shotgun (WGS) entry which is preliminary data.</text>
</comment>
<dbReference type="NCBIfam" id="TIGR01409">
    <property type="entry name" value="TAT_signal_seq"/>
    <property type="match status" value="1"/>
</dbReference>
<reference evidence="9" key="1">
    <citation type="submission" date="2023-02" db="EMBL/GenBank/DDBJ databases">
        <title>Actinomadura rubrobrunea NBRC 14622.</title>
        <authorList>
            <person name="Ichikawa N."/>
            <person name="Sato H."/>
            <person name="Tonouchi N."/>
        </authorList>
    </citation>
    <scope>NUCLEOTIDE SEQUENCE</scope>
    <source>
        <strain evidence="9">NBRC 14622</strain>
    </source>
</reference>
<feature type="signal peptide" evidence="7">
    <location>
        <begin position="1"/>
        <end position="30"/>
    </location>
</feature>
<dbReference type="PANTHER" id="PTHR10030:SF37">
    <property type="entry name" value="ALPHA-L-FUCOSIDASE-RELATED"/>
    <property type="match status" value="1"/>
</dbReference>
<dbReference type="InterPro" id="IPR000421">
    <property type="entry name" value="FA58C"/>
</dbReference>
<dbReference type="InterPro" id="IPR006311">
    <property type="entry name" value="TAT_signal"/>
</dbReference>
<dbReference type="SMART" id="SM00812">
    <property type="entry name" value="Alpha_L_fucos"/>
    <property type="match status" value="1"/>
</dbReference>
<dbReference type="SUPFAM" id="SSF49785">
    <property type="entry name" value="Galactose-binding domain-like"/>
    <property type="match status" value="1"/>
</dbReference>
<feature type="compositionally biased region" description="Pro residues" evidence="6">
    <location>
        <begin position="515"/>
        <end position="525"/>
    </location>
</feature>
<dbReference type="Proteomes" id="UP001165124">
    <property type="component" value="Unassembled WGS sequence"/>
</dbReference>
<accession>A0A9W6PT41</accession>
<evidence type="ECO:0000256" key="1">
    <source>
        <dbReference type="ARBA" id="ARBA00007951"/>
    </source>
</evidence>
<keyword evidence="10" id="KW-1185">Reference proteome</keyword>
<gene>
    <name evidence="9" type="ORF">Arub01_22930</name>
</gene>
<dbReference type="Gene3D" id="3.20.20.80">
    <property type="entry name" value="Glycosidases"/>
    <property type="match status" value="1"/>
</dbReference>
<dbReference type="EMBL" id="BSRZ01000004">
    <property type="protein sequence ID" value="GLW64049.1"/>
    <property type="molecule type" value="Genomic_DNA"/>
</dbReference>
<dbReference type="GO" id="GO:0016139">
    <property type="term" value="P:glycoside catabolic process"/>
    <property type="evidence" value="ECO:0007669"/>
    <property type="project" value="TreeGrafter"/>
</dbReference>
<dbReference type="EC" id="3.2.1.51" evidence="2"/>
<dbReference type="PROSITE" id="PS51318">
    <property type="entry name" value="TAT"/>
    <property type="match status" value="1"/>
</dbReference>
<evidence type="ECO:0000256" key="2">
    <source>
        <dbReference type="ARBA" id="ARBA00012662"/>
    </source>
</evidence>
<evidence type="ECO:0000313" key="10">
    <source>
        <dbReference type="Proteomes" id="UP001165124"/>
    </source>
</evidence>
<feature type="region of interest" description="Disordered" evidence="6">
    <location>
        <begin position="491"/>
        <end position="533"/>
    </location>
</feature>
<dbReference type="InterPro" id="IPR019546">
    <property type="entry name" value="TAT_signal_bac_arc"/>
</dbReference>
<dbReference type="GO" id="GO:0004560">
    <property type="term" value="F:alpha-L-fucosidase activity"/>
    <property type="evidence" value="ECO:0007669"/>
    <property type="project" value="InterPro"/>
</dbReference>
<dbReference type="Gene3D" id="2.60.120.260">
    <property type="entry name" value="Galactose-binding domain-like"/>
    <property type="match status" value="1"/>
</dbReference>
<evidence type="ECO:0000313" key="9">
    <source>
        <dbReference type="EMBL" id="GLW64049.1"/>
    </source>
</evidence>
<keyword evidence="4" id="KW-0378">Hydrolase</keyword>
<dbReference type="InterPro" id="IPR008979">
    <property type="entry name" value="Galactose-bd-like_sf"/>
</dbReference>
<evidence type="ECO:0000256" key="5">
    <source>
        <dbReference type="ARBA" id="ARBA00023295"/>
    </source>
</evidence>
<sequence length="552" mass="60054">MTLSPNRRAFLGAAAAAGAAALLGAPPAQAAASRGNRYALQKRFVDWRFGMFLHFNMGTYHDAEWVEPDQDPQTFAPVDLDCGQWADAAKAAGMKFGVLTAKHHDGFCLWPSKHTSYSVASSPVRGRDIVREYVHAFRSRGLAPCLYFSIWDRTNGVGPAGFDDRPPITREAIAFVKNQLTELLTGYGPIPLLIFDGWAWHWAFGHQSLPFHEIREHVASLQPDGLVLDLNGLSVPWHAELLFVEETKGGVFCPPGNTYAASQGQTISLAGCFWHPSTPTTLLTAEEIVDGHLKVLEPRYCTFILNCPPNPRGLLDDTVAQTLREVGRRWRPDRTRPPLPPQPDVVLHPLTPAGATATSGDAALAVDGHSDFGWNGQADQTLWTSDAPPSRTAPQAVTLDLGRVYAGVDVLTYLPRQDTRKDFVLEDFHTDGNITSYRVAASTDGRTFRAVAQGDWPADHTLKHAVFQPTTARYLRLEAFATSGDAPAMASRSAAAASPPVPARCDRRGGEDRPGPCPRAPPPSARPRGRLAEPSFSLVISGGPMRSLRVVL</sequence>
<dbReference type="PROSITE" id="PS50022">
    <property type="entry name" value="FA58C_3"/>
    <property type="match status" value="1"/>
</dbReference>
<evidence type="ECO:0000259" key="8">
    <source>
        <dbReference type="PROSITE" id="PS50022"/>
    </source>
</evidence>
<feature type="chain" id="PRO_5040798391" description="alpha-L-fucosidase" evidence="7">
    <location>
        <begin position="31"/>
        <end position="552"/>
    </location>
</feature>
<dbReference type="InterPro" id="IPR017853">
    <property type="entry name" value="GH"/>
</dbReference>
<dbReference type="PANTHER" id="PTHR10030">
    <property type="entry name" value="ALPHA-L-FUCOSIDASE"/>
    <property type="match status" value="1"/>
</dbReference>
<evidence type="ECO:0000256" key="7">
    <source>
        <dbReference type="SAM" id="SignalP"/>
    </source>
</evidence>
<dbReference type="InterPro" id="IPR057739">
    <property type="entry name" value="Glyco_hydro_29_N"/>
</dbReference>
<dbReference type="GO" id="GO:0005764">
    <property type="term" value="C:lysosome"/>
    <property type="evidence" value="ECO:0007669"/>
    <property type="project" value="TreeGrafter"/>
</dbReference>
<feature type="compositionally biased region" description="Basic and acidic residues" evidence="6">
    <location>
        <begin position="504"/>
        <end position="514"/>
    </location>
</feature>
<dbReference type="InterPro" id="IPR000933">
    <property type="entry name" value="Glyco_hydro_29"/>
</dbReference>
<dbReference type="GO" id="GO:0006004">
    <property type="term" value="P:fucose metabolic process"/>
    <property type="evidence" value="ECO:0007669"/>
    <property type="project" value="TreeGrafter"/>
</dbReference>
<dbReference type="AlphaFoldDB" id="A0A9W6PT41"/>
<evidence type="ECO:0000256" key="3">
    <source>
        <dbReference type="ARBA" id="ARBA00022729"/>
    </source>
</evidence>